<dbReference type="PANTHER" id="PTHR42146:SF1">
    <property type="entry name" value="OLIGORIBONUCLEASE NRNB"/>
    <property type="match status" value="1"/>
</dbReference>
<organism evidence="3 4">
    <name type="scientific">Flexistipes sinusarabici</name>
    <dbReference type="NCBI Taxonomy" id="2352"/>
    <lineage>
        <taxon>Bacteria</taxon>
        <taxon>Pseudomonadati</taxon>
        <taxon>Deferribacterota</taxon>
        <taxon>Deferribacteres</taxon>
        <taxon>Deferribacterales</taxon>
        <taxon>Flexistipitaceae</taxon>
        <taxon>Flexistipes</taxon>
    </lineage>
</organism>
<feature type="domain" description="DHHA1" evidence="2">
    <location>
        <begin position="215"/>
        <end position="274"/>
    </location>
</feature>
<dbReference type="GO" id="GO:0003676">
    <property type="term" value="F:nucleic acid binding"/>
    <property type="evidence" value="ECO:0007669"/>
    <property type="project" value="InterPro"/>
</dbReference>
<dbReference type="Proteomes" id="UP000262325">
    <property type="component" value="Unassembled WGS sequence"/>
</dbReference>
<dbReference type="EMBL" id="DPPF01000188">
    <property type="protein sequence ID" value="HCW93812.1"/>
    <property type="molecule type" value="Genomic_DNA"/>
</dbReference>
<feature type="domain" description="DDH" evidence="1">
    <location>
        <begin position="2"/>
        <end position="110"/>
    </location>
</feature>
<dbReference type="Pfam" id="PF02272">
    <property type="entry name" value="DHHA1"/>
    <property type="match status" value="1"/>
</dbReference>
<dbReference type="Pfam" id="PF01368">
    <property type="entry name" value="DHH"/>
    <property type="match status" value="1"/>
</dbReference>
<accession>A0A3D5QF74</accession>
<evidence type="ECO:0000313" key="3">
    <source>
        <dbReference type="EMBL" id="HCW93812.1"/>
    </source>
</evidence>
<dbReference type="Gene3D" id="3.90.1640.10">
    <property type="entry name" value="inorganic pyrophosphatase (n-terminal core)"/>
    <property type="match status" value="1"/>
</dbReference>
<proteinExistence type="predicted"/>
<gene>
    <name evidence="3" type="ORF">DHM44_09040</name>
</gene>
<comment type="caution">
    <text evidence="3">The sequence shown here is derived from an EMBL/GenBank/DDBJ whole genome shotgun (WGS) entry which is preliminary data.</text>
</comment>
<dbReference type="Gene3D" id="3.10.310.30">
    <property type="match status" value="1"/>
</dbReference>
<dbReference type="AlphaFoldDB" id="A0A3D5QF74"/>
<evidence type="ECO:0000313" key="4">
    <source>
        <dbReference type="Proteomes" id="UP000262325"/>
    </source>
</evidence>
<dbReference type="SUPFAM" id="SSF64182">
    <property type="entry name" value="DHH phosphoesterases"/>
    <property type="match status" value="1"/>
</dbReference>
<dbReference type="InterPro" id="IPR003156">
    <property type="entry name" value="DHHA1_dom"/>
</dbReference>
<dbReference type="PANTHER" id="PTHR42146">
    <property type="entry name" value="3',5'-CYCLIC-NUCLEOTIDE PHOSPHODIESTERASE"/>
    <property type="match status" value="1"/>
</dbReference>
<dbReference type="InterPro" id="IPR052968">
    <property type="entry name" value="Nucleotide_metab_enz"/>
</dbReference>
<name>A0A3D5QF74_FLESI</name>
<sequence>MIIHVTHNDMDGAGCSILLKSVYKNIDTFYLNYDEVDDFILNNFVHYDRIIITDVSPGEELLKHLINRLEITLIDHHISSENLKSYYFTIHETGKSATKLTYEWLLSENKNVKKFHDLVECINDYDLWLLQNKKSLKMNMLFTLFGIDRFVKRFLCNPSTAFAKEEKLLLELEEESQNKYFENSEKHIQVFTDKWGRTFGCIFAEKYNSELGNYLLQKMQLQYIFIINAQKRKISLRSIPTVSVNDIAEANNGGGHKNAAGFSTDYDFGMKDFLKKSGVLK</sequence>
<dbReference type="InterPro" id="IPR001667">
    <property type="entry name" value="DDH_dom"/>
</dbReference>
<evidence type="ECO:0000259" key="2">
    <source>
        <dbReference type="Pfam" id="PF02272"/>
    </source>
</evidence>
<protein>
    <submittedName>
        <fullName evidence="3">Phosphoesterase</fullName>
    </submittedName>
</protein>
<dbReference type="InterPro" id="IPR038763">
    <property type="entry name" value="DHH_sf"/>
</dbReference>
<reference evidence="3 4" key="1">
    <citation type="journal article" date="2018" name="Nat. Biotechnol.">
        <title>A standardized bacterial taxonomy based on genome phylogeny substantially revises the tree of life.</title>
        <authorList>
            <person name="Parks D.H."/>
            <person name="Chuvochina M."/>
            <person name="Waite D.W."/>
            <person name="Rinke C."/>
            <person name="Skarshewski A."/>
            <person name="Chaumeil P.A."/>
            <person name="Hugenholtz P."/>
        </authorList>
    </citation>
    <scope>NUCLEOTIDE SEQUENCE [LARGE SCALE GENOMIC DNA]</scope>
    <source>
        <strain evidence="3">UBA8672</strain>
    </source>
</reference>
<evidence type="ECO:0000259" key="1">
    <source>
        <dbReference type="Pfam" id="PF01368"/>
    </source>
</evidence>